<evidence type="ECO:0000313" key="11">
    <source>
        <dbReference type="Proteomes" id="UP000663887"/>
    </source>
</evidence>
<dbReference type="SUPFAM" id="SSF81296">
    <property type="entry name" value="E set domains"/>
    <property type="match status" value="11"/>
</dbReference>
<protein>
    <recommendedName>
        <fullName evidence="12">Fibrocystin-L</fullName>
    </recommendedName>
</protein>
<dbReference type="InterPro" id="IPR014756">
    <property type="entry name" value="Ig_E-set"/>
</dbReference>
<dbReference type="InterPro" id="IPR052387">
    <property type="entry name" value="Fibrocystin"/>
</dbReference>
<evidence type="ECO:0000259" key="8">
    <source>
        <dbReference type="PROSITE" id="PS51484"/>
    </source>
</evidence>
<evidence type="ECO:0000313" key="10">
    <source>
        <dbReference type="EMBL" id="CAF3921933.1"/>
    </source>
</evidence>
<dbReference type="PROSITE" id="PS51092">
    <property type="entry name" value="FN2_2"/>
    <property type="match status" value="1"/>
</dbReference>
<dbReference type="CDD" id="cd00102">
    <property type="entry name" value="IPT"/>
    <property type="match status" value="3"/>
</dbReference>
<dbReference type="EMBL" id="CAJOBF010001177">
    <property type="protein sequence ID" value="CAF3921933.1"/>
    <property type="molecule type" value="Genomic_DNA"/>
</dbReference>
<dbReference type="Gene3D" id="2.60.40.10">
    <property type="entry name" value="Immunoglobulins"/>
    <property type="match status" value="11"/>
</dbReference>
<dbReference type="InterPro" id="IPR013783">
    <property type="entry name" value="Ig-like_fold"/>
</dbReference>
<keyword evidence="4" id="KW-0325">Glycoprotein</keyword>
<dbReference type="Pfam" id="PF01833">
    <property type="entry name" value="TIG"/>
    <property type="match status" value="11"/>
</dbReference>
<dbReference type="Gene3D" id="2.60.40.420">
    <property type="entry name" value="Cupredoxins - blue copper proteins"/>
    <property type="match status" value="1"/>
</dbReference>
<reference evidence="9" key="1">
    <citation type="submission" date="2021-02" db="EMBL/GenBank/DDBJ databases">
        <authorList>
            <person name="Nowell W R."/>
        </authorList>
    </citation>
    <scope>NUCLEOTIDE SEQUENCE</scope>
</reference>
<feature type="domain" description="G8" evidence="8">
    <location>
        <begin position="2591"/>
        <end position="2716"/>
    </location>
</feature>
<gene>
    <name evidence="10" type="ORF">UXM345_LOCUS11680</name>
    <name evidence="9" type="ORF">XDN619_LOCUS3525</name>
</gene>
<dbReference type="InterPro" id="IPR000562">
    <property type="entry name" value="FN_type2_dom"/>
</dbReference>
<dbReference type="PANTHER" id="PTHR46769">
    <property type="entry name" value="POLYCYSTIC KIDNEY AND HEPATIC DISEASE 1 (AUTOSOMAL RECESSIVE)-LIKE 1"/>
    <property type="match status" value="1"/>
</dbReference>
<evidence type="ECO:0000256" key="1">
    <source>
        <dbReference type="ARBA" id="ARBA00022729"/>
    </source>
</evidence>
<evidence type="ECO:0000256" key="6">
    <source>
        <dbReference type="SAM" id="Phobius"/>
    </source>
</evidence>
<evidence type="ECO:0000256" key="4">
    <source>
        <dbReference type="ARBA" id="ARBA00023180"/>
    </source>
</evidence>
<feature type="transmembrane region" description="Helical" evidence="6">
    <location>
        <begin position="3923"/>
        <end position="3946"/>
    </location>
</feature>
<evidence type="ECO:0000256" key="3">
    <source>
        <dbReference type="ARBA" id="ARBA00023157"/>
    </source>
</evidence>
<organism evidence="9 11">
    <name type="scientific">Rotaria magnacalcarata</name>
    <dbReference type="NCBI Taxonomy" id="392030"/>
    <lineage>
        <taxon>Eukaryota</taxon>
        <taxon>Metazoa</taxon>
        <taxon>Spiralia</taxon>
        <taxon>Gnathifera</taxon>
        <taxon>Rotifera</taxon>
        <taxon>Eurotatoria</taxon>
        <taxon>Bdelloidea</taxon>
        <taxon>Philodinida</taxon>
        <taxon>Philodinidae</taxon>
        <taxon>Rotaria</taxon>
    </lineage>
</organism>
<evidence type="ECO:0000313" key="9">
    <source>
        <dbReference type="EMBL" id="CAF2005971.1"/>
    </source>
</evidence>
<keyword evidence="1" id="KW-0732">Signal</keyword>
<dbReference type="Pfam" id="PF10162">
    <property type="entry name" value="G8"/>
    <property type="match status" value="2"/>
</dbReference>
<keyword evidence="6" id="KW-0472">Membrane</keyword>
<dbReference type="Proteomes" id="UP000663887">
    <property type="component" value="Unassembled WGS sequence"/>
</dbReference>
<comment type="caution">
    <text evidence="9">The sequence shown here is derived from an EMBL/GenBank/DDBJ whole genome shotgun (WGS) entry which is preliminary data.</text>
</comment>
<feature type="domain" description="Fibronectin type-II" evidence="7">
    <location>
        <begin position="1025"/>
        <end position="1069"/>
    </location>
</feature>
<dbReference type="InterPro" id="IPR055401">
    <property type="entry name" value="CEMIP_beta-hel_dom"/>
</dbReference>
<dbReference type="CDD" id="cd00603">
    <property type="entry name" value="IPT_PCSR"/>
    <property type="match status" value="4"/>
</dbReference>
<feature type="domain" description="G8" evidence="8">
    <location>
        <begin position="1730"/>
        <end position="1851"/>
    </location>
</feature>
<dbReference type="Proteomes" id="UP000663842">
    <property type="component" value="Unassembled WGS sequence"/>
</dbReference>
<dbReference type="SMART" id="SM01225">
    <property type="entry name" value="G8"/>
    <property type="match status" value="2"/>
</dbReference>
<dbReference type="SMART" id="SM00059">
    <property type="entry name" value="FN2"/>
    <property type="match status" value="2"/>
</dbReference>
<evidence type="ECO:0000256" key="2">
    <source>
        <dbReference type="ARBA" id="ARBA00022737"/>
    </source>
</evidence>
<dbReference type="InterPro" id="IPR036943">
    <property type="entry name" value="FN_type2_sf"/>
</dbReference>
<dbReference type="Gene3D" id="2.10.10.10">
    <property type="entry name" value="Fibronectin, type II, collagen-binding"/>
    <property type="match status" value="2"/>
</dbReference>
<dbReference type="Pfam" id="PF24606">
    <property type="entry name" value="CEMIP_beta-hel"/>
    <property type="match status" value="1"/>
</dbReference>
<name>A0A816MT97_9BILA</name>
<accession>A0A816MT97</accession>
<dbReference type="InterPro" id="IPR019316">
    <property type="entry name" value="G8_domain"/>
</dbReference>
<dbReference type="PANTHER" id="PTHR46769:SF2">
    <property type="entry name" value="FIBROCYSTIN-L ISOFORM 2 PRECURSOR-RELATED"/>
    <property type="match status" value="1"/>
</dbReference>
<dbReference type="InterPro" id="IPR002909">
    <property type="entry name" value="IPT_dom"/>
</dbReference>
<keyword evidence="3" id="KW-1015">Disulfide bond</keyword>
<dbReference type="PROSITE" id="PS51484">
    <property type="entry name" value="G8"/>
    <property type="match status" value="2"/>
</dbReference>
<dbReference type="InterPro" id="IPR013806">
    <property type="entry name" value="Kringle-like"/>
</dbReference>
<dbReference type="InterPro" id="IPR008972">
    <property type="entry name" value="Cupredoxin"/>
</dbReference>
<comment type="caution">
    <text evidence="5">Lacks conserved residue(s) required for the propagation of feature annotation.</text>
</comment>
<sequence length="3987" mass="428226">MHETTLTAETSSLVTNEIQRIDINATVTDERQNIVCTMNVIGNGTSELQTIAIDNSTFQIAFGGVYTGLLNGRPTALVVQAALNDLSTIYPLSVKVEWISSLYTITFPAEMGDVPLLNVISTAANAPNVTEVIQGVASGKQLAFQLDGATTRYLDLITGNLTQANLTFAFNELFAIRCPVSLNNQQATSSIVYVQEFETGCTYDDTSIRSNAFCGQCSLTGNTLVSGNTRSANYLCFAYKILNSYVSEIGLTIQVNGDTTNTYWTSISFSPIADQLWHYTCVDVRAAVSSQSSVYSSAYLFVITSAWLNQNIRQGIMIDTVTLRTVLPNGYEDRSLYPIDGASNMSLCTFPFYYNGKSYSACTLDNNSMPICADALNQTYPCQLSSIEGVRRLYPKQQLIGNTLQVSYTPANYSLSVSFRYSDCSSPTMISTLPATSSTATSITQASPAASGTYDLVYNGQAYSSISVDIDPTELANRLQGSSDFGFLNVTRLRDCTGYSYTIEWVANGGQKLDISIANAASVTPAGTTVTATIQQRGGILFDPLPGDITRTYHTSPQVEVFVGGYPSKCANANNSCQFQWSSLQTPTISGLTQTGMTVSISGTGFSSVPESNIVLIGTINSCVVTSATSTSIICTIGNAPSGIYNVNVDVVGKGLASSSGNVSVTIPLQVLSFSPSQGGAGGGYQLTIIGTGFSSNSTVTVDNNECSNLQVVNFSSITCIVPATTAMSNQQVVISIIVGSSTANASSLFTYDVTNTPTILFISPTSVTMNPGQLTINGSLFGNTAALVTVGSAYASVISTSANQIVASLPYLPPGRYPIRVSTSNGFARPVVFLEYDFYIQQVSPQVGSLYGGTDIYIQGEGFNNSTDVSFLDADNRSVPCNIVFTQSSLIHCQMTPSAPEVIITSNGVDPVYGTGFAWSPQYATVQRGAVVTWQWGSSSLLSSLNYKVQQVANAYATDPLPNGFDSGVAMPTGSFSFQFTTLGTYYYWSTIVDKAGLVSLRGVITVVDAQPQVLTVQASSNSFIAQSCAFPFTYNGNSYTACTIVNDTQPWCSPSTSYTGQRLYCTPTTSVPVSPCGSSSTINPSSCLQTVPSSNPLQFLATPCTMGSVASISPTQGTSGTTITITGTSFGTSACENDVQIGSYHCPVVSASSTQIQCQIGAGSLINAKTTQKVQVARDLQGYLFINGLLTFQFQASVANISPNYGSVMGGTQVTINGDGFAIGDTRLIIAGTDYTSLATITYTQINFRTPSQTTYVNQNLTVVIAIGANQAICLASSCTFQWSTSITPYFDSVTPAHISGPITLAVTGRNLTAGGGTTSNTIVTIGGSTCSITSMTNTLLTCQVGNIAADNHTINGIINGVGNIFSTVRLTSNAIINSVSPNTSSIYGGIVLTIAGNGFSSNISSITVTVGSNLCSLVQATASQLQCTIPPQGSQSSVVNVVVTSNGIIFPGTRLITYSSSITPTVLSVSPTTGSASQVLTISGNNFLTSQTTVLVGSSLCNISSILTTSITCTLGSTAAGSQSVTVYVTTMGNSNANVLFTYILQVTNVSPSQGSYGGGQTIRVIGDGFNTTSLSVSVCNRACQSVTVVSNTELLCVTPAATVSVSDTICNVTVTVGTLTGSSSFTYQSSLTTIIANASPTRGGTGGGTTLTINGTNFPGSIGAISVSIAGIPCVVQSINPTGLTCLTGSYTNITVQAPIIVSINGTGNAAGSLQFQYIDLWSSPWTWGGAAPPEEGTIVLIDKGKTVYFDTATPILKAIIIDNASLIFDDTQDVALNVEYIVIVNGGLFQVGTESNPFQHNAIITMYGHLRSIELPIFGAKVLALREGTVDMHGRPTIQMWTLLATTAISGSTSINLLHPVDWSVGSEIIIATTGDYLSQGESEKRTITAVSNNGYTLTLDSPLEWIHLGVTKNLGSTLIEARAEVGLLSHNVKFQGSITETWNQTIEACPTTFNPDEFGTQTCFLGRYGKEIGSDQFGATIMASSDMNKTGMGQLVVLRLSNIEIFFAGQAFRLGRYPVHFHTNGNMSKSYVKSSSIHQTFNRAVNIHASHYLPVENNVIYNIMGGAIFLEDGVEIGNVLRGNLAIFVRTSSSLLNDDVTPAAFWLTNPNNTVEHNAVAGGTHFGYWYRMLGSPDGPSFAMYPGFCPNHQPFGRFNNNSVHSCGQFGVWIFPEYLPTVGGRCDADAPSQAIFEKFTSWRNTKGFEAVMSNVIQVKNAVVFDNIDMGIAYLTAISHRDTDLPNLRQTFYNINKGASVIDSVIVGDSGLADAPVVPWRGGLIVVWDRGLRVRNVSFFNFQDPQTQAIHQPVKAGRCVLLCGGWTTKFSQISFVNVTNRALFRWPYDGFYLDEDGTLGGVPNATIWGSDSLWNESSACVPANGFLNGILCSASLGRWIRFAFNGANLGKNGEPLIVYDMFNHSTVIPYRKKRLSHPNGYVTTLLSKRTYKLEFVNANSSVNLSFTGAVYDLAGGDYLIFLHKIDYLPDIVYTTSSTIMAIQSSTPLSGLTSNNGDWYYDNVTRIFSYIVKNPSNNATPIDVVLPLSVIKCRYPNCQYPFSPGLQLPATARPPNALYWSNDSHWSFATQGYGGYGAVKPGDNTDIYIPQGVWLVVDYSLPRILSLRIDGVLEFEQGMNNVLYVNSIFINGGQMIVGWPNNPLNASVDIIITGNASTIIDLPNGAGSMGAKVIGVFGGLDLHGIPHNVTWTRVAYTTSVGQNAIFLTESIDWKAGDEIIITTTDSNIEHTERHQIASVSSGGTTIMTINPLAYTHISMRNLLPNGQVFNVSAAVGLLSRSIRVIDQSPVTDLFGFRVLVSDYATDIWNPVTNESISTYCKGYARLSNTQFIGFGQFFDAPDEDKREGTAQPEYAEFNIDYDGAITSRDGTSVVMRDNLVVGVERLAYRIQFDACPTANVPSNITNDHWNNEAHSGMSGANIWPTDKGFDYDLDCLLVKGFKMYKLFYYGLYINNPRNITIDSCVIVDCGVDILSFAMGPSSLTHLATNNSIHITNSIVLGAVTSNDCDDIVNTSTISIQIATKAIPTVAGERPDGTAQGRCGIVFLFVAPDNKMPVKPWTGMKQYPSVDGGMFITNTTIAYFNDVCGRHDTAIQVAQHNDDGQFSVFTSAISMFNVSRSNILFNGRPNLDVVNSARCVDMDCDGLKKALFIDTDGTIFGYRGSGFSQADYLWGDQQHGVGDFRIPSVALSDQNGHQINISATYPYRGISLAPTCSYQPDWQMYLCNNTINYRMLIIESMDSDTEHRRLSPVAVMSDNGYIDLINGPQNRACCNDYACRKRVSTFMSIVQSQHKYLIYLTSTPPNQIRFRILHSDANIKLILALHYESLQQIDVYANDGYVSPTNRDLSYPFLVLTDQPNNVTFASQPGSNYFNRTTQMAYFLIDGLTVIDLKISPLLILSFGLPPETPSSFFSNNLVNNLAALLGVSTNMIRRVSIVSANNNTRVRRSGSGYTLIVELRTDEARNLTGYNATETEAFLNYTSTILNQYQCGQLQAIWKAHSSTNNPYPTSLTVQEPFTQVQAVLDTIDHITLVTSPSSCREQSPCTVQPVIVAYTANGNVINKLGSTDQSWQVIATVIGQPNVLVPGAIANYSNGQTQFTLFGIPSVGSYQIQFTFVPPMGINASFILTTNCTVATGFITATQASLTGLEVNHVYDTVINSPFNLTIMPVDSVILRRLGQVTWGGWTWSALVSVYTLPKYNRNGTLIISPSPTLVIDSSAGTVTVTNMTINGTGMYMLNVTLISTNAQFVIQVRSHGILVKPINIPLDIETNDPITYATFQGDFDALVANGDIEVKRVMLYNYLVSVGMPVTSDITVWKEIGGDKWPTISSSRSKANTNTLYTAFIVSGSEKAITQAKNTTLADIYFLPGLVLSELTIYGSSYRAYSRSSSTTDDSSRSSNAGLIAGLVVGLCGALLIILGLVYGAKAYKNKYERVGARTEFDLVNSNELLGIQSHPNPSSPQNIS</sequence>
<evidence type="ECO:0000256" key="5">
    <source>
        <dbReference type="PROSITE-ProRule" id="PRU00479"/>
    </source>
</evidence>
<keyword evidence="6" id="KW-0812">Transmembrane</keyword>
<proteinExistence type="predicted"/>
<dbReference type="SUPFAM" id="SSF49503">
    <property type="entry name" value="Cupredoxins"/>
    <property type="match status" value="1"/>
</dbReference>
<keyword evidence="6" id="KW-1133">Transmembrane helix</keyword>
<dbReference type="SMART" id="SM00429">
    <property type="entry name" value="IPT"/>
    <property type="match status" value="8"/>
</dbReference>
<dbReference type="SUPFAM" id="SSF57440">
    <property type="entry name" value="Kringle-like"/>
    <property type="match status" value="2"/>
</dbReference>
<dbReference type="EMBL" id="CAJNRG010000542">
    <property type="protein sequence ID" value="CAF2005971.1"/>
    <property type="molecule type" value="Genomic_DNA"/>
</dbReference>
<keyword evidence="2" id="KW-0677">Repeat</keyword>
<evidence type="ECO:0008006" key="12">
    <source>
        <dbReference type="Google" id="ProtNLM"/>
    </source>
</evidence>
<dbReference type="Pfam" id="PF00040">
    <property type="entry name" value="fn2"/>
    <property type="match status" value="2"/>
</dbReference>
<evidence type="ECO:0000259" key="7">
    <source>
        <dbReference type="PROSITE" id="PS51092"/>
    </source>
</evidence>